<accession>A0ABM3YX16</accession>
<name>A0ABM3YX16_PANGU</name>
<dbReference type="GeneID" id="117659134"/>
<dbReference type="PANTHER" id="PTHR10545">
    <property type="entry name" value="DIAMINE N-ACETYLTRANSFERASE"/>
    <property type="match status" value="1"/>
</dbReference>
<organism evidence="3 4">
    <name type="scientific">Pantherophis guttatus</name>
    <name type="common">Corn snake</name>
    <name type="synonym">Elaphe guttata</name>
    <dbReference type="NCBI Taxonomy" id="94885"/>
    <lineage>
        <taxon>Eukaryota</taxon>
        <taxon>Metazoa</taxon>
        <taxon>Chordata</taxon>
        <taxon>Craniata</taxon>
        <taxon>Vertebrata</taxon>
        <taxon>Euteleostomi</taxon>
        <taxon>Lepidosauria</taxon>
        <taxon>Squamata</taxon>
        <taxon>Bifurcata</taxon>
        <taxon>Unidentata</taxon>
        <taxon>Episquamata</taxon>
        <taxon>Toxicofera</taxon>
        <taxon>Serpentes</taxon>
        <taxon>Colubroidea</taxon>
        <taxon>Colubridae</taxon>
        <taxon>Colubrinae</taxon>
        <taxon>Pantherophis</taxon>
    </lineage>
</organism>
<dbReference type="SUPFAM" id="SSF55729">
    <property type="entry name" value="Acyl-CoA N-acyltransferases (Nat)"/>
    <property type="match status" value="1"/>
</dbReference>
<dbReference type="InterPro" id="IPR051016">
    <property type="entry name" value="Diverse_Substrate_AcTransf"/>
</dbReference>
<dbReference type="Proteomes" id="UP001652622">
    <property type="component" value="Unplaced"/>
</dbReference>
<keyword evidence="3" id="KW-1185">Reference proteome</keyword>
<reference evidence="4" key="1">
    <citation type="submission" date="2025-08" db="UniProtKB">
        <authorList>
            <consortium name="RefSeq"/>
        </authorList>
    </citation>
    <scope>IDENTIFICATION</scope>
    <source>
        <tissue evidence="4">Blood</tissue>
    </source>
</reference>
<dbReference type="InterPro" id="IPR016181">
    <property type="entry name" value="Acyl_CoA_acyltransferase"/>
</dbReference>
<dbReference type="RefSeq" id="XP_060540662.1">
    <property type="nucleotide sequence ID" value="XM_060684679.1"/>
</dbReference>
<keyword evidence="2" id="KW-0012">Acyltransferase</keyword>
<proteinExistence type="predicted"/>
<gene>
    <name evidence="4" type="primary">LOC117659134</name>
</gene>
<evidence type="ECO:0000256" key="2">
    <source>
        <dbReference type="ARBA" id="ARBA00023315"/>
    </source>
</evidence>
<evidence type="ECO:0000256" key="1">
    <source>
        <dbReference type="ARBA" id="ARBA00022679"/>
    </source>
</evidence>
<dbReference type="PANTHER" id="PTHR10545:SF51">
    <property type="entry name" value="THIALYSINE N-EPSILON-ACETYLTRANSFERASE"/>
    <property type="match status" value="1"/>
</dbReference>
<protein>
    <submittedName>
        <fullName evidence="4">Uncharacterized protein LOC117659134 isoform X1</fullName>
    </submittedName>
</protein>
<evidence type="ECO:0000313" key="3">
    <source>
        <dbReference type="Proteomes" id="UP001652622"/>
    </source>
</evidence>
<dbReference type="Gene3D" id="3.40.630.30">
    <property type="match status" value="1"/>
</dbReference>
<evidence type="ECO:0000313" key="4">
    <source>
        <dbReference type="RefSeq" id="XP_060540662.1"/>
    </source>
</evidence>
<sequence length="198" mass="21381">MDFAAAVTVRPGRAEDCADVGRMIRELAAFEKLSEQVKITDEGLCEDGFGQDPFYKCVVAELPPECRSKEGHTVIGYGLYYFTYSTWKGRNIYTEDLERSRKEALEGDREDCLGERLHPNEAGGAGLEPPGHRFLLPARGGGLDGCRGLALLPVRSRGPEAAGPGRGGHRSRAGVFEAVGGQALQDVGFLQPLRICAG</sequence>
<keyword evidence="1" id="KW-0808">Transferase</keyword>